<dbReference type="AlphaFoldDB" id="A0A0F9M886"/>
<accession>A0A0F9M886</accession>
<name>A0A0F9M886_9ZZZZ</name>
<feature type="non-terminal residue" evidence="1">
    <location>
        <position position="1"/>
    </location>
</feature>
<dbReference type="EMBL" id="LAZR01005013">
    <property type="protein sequence ID" value="KKN03655.1"/>
    <property type="molecule type" value="Genomic_DNA"/>
</dbReference>
<protein>
    <submittedName>
        <fullName evidence="1">Uncharacterized protein</fullName>
    </submittedName>
</protein>
<gene>
    <name evidence="1" type="ORF">LCGC14_1105590</name>
</gene>
<comment type="caution">
    <text evidence="1">The sequence shown here is derived from an EMBL/GenBank/DDBJ whole genome shotgun (WGS) entry which is preliminary data.</text>
</comment>
<sequence length="182" mass="18021">YIEGVLEVDGVVNLDGSIDADVTTAAITATAADLTAIVLVTSNAAGGIDIDTGTGGIDVDLDATGSFAIDGDLFAIGSDGADGGVADGDNDLYVVGDVEVDGVLDVAGRTMLLAQYSADPNAASFAVTVTGLDADDYLIATVNLPTNGAYLKSAEAAIDKATVTLSADPAASVTVTIMAWAD</sequence>
<organism evidence="1">
    <name type="scientific">marine sediment metagenome</name>
    <dbReference type="NCBI Taxonomy" id="412755"/>
    <lineage>
        <taxon>unclassified sequences</taxon>
        <taxon>metagenomes</taxon>
        <taxon>ecological metagenomes</taxon>
    </lineage>
</organism>
<reference evidence="1" key="1">
    <citation type="journal article" date="2015" name="Nature">
        <title>Complex archaea that bridge the gap between prokaryotes and eukaryotes.</title>
        <authorList>
            <person name="Spang A."/>
            <person name="Saw J.H."/>
            <person name="Jorgensen S.L."/>
            <person name="Zaremba-Niedzwiedzka K."/>
            <person name="Martijn J."/>
            <person name="Lind A.E."/>
            <person name="van Eijk R."/>
            <person name="Schleper C."/>
            <person name="Guy L."/>
            <person name="Ettema T.J."/>
        </authorList>
    </citation>
    <scope>NUCLEOTIDE SEQUENCE</scope>
</reference>
<evidence type="ECO:0000313" key="1">
    <source>
        <dbReference type="EMBL" id="KKN03655.1"/>
    </source>
</evidence>
<proteinExistence type="predicted"/>